<reference evidence="2" key="1">
    <citation type="submission" date="2023-03" db="EMBL/GenBank/DDBJ databases">
        <title>Chromosome-scale reference genome and RAD-based genetic map of yellow starthistle (Centaurea solstitialis) reveal putative structural variation and QTLs associated with invader traits.</title>
        <authorList>
            <person name="Reatini B."/>
            <person name="Cang F.A."/>
            <person name="Jiang Q."/>
            <person name="Mckibben M.T.W."/>
            <person name="Barker M.S."/>
            <person name="Rieseberg L.H."/>
            <person name="Dlugosch K.M."/>
        </authorList>
    </citation>
    <scope>NUCLEOTIDE SEQUENCE</scope>
    <source>
        <strain evidence="2">CAN-66</strain>
        <tissue evidence="2">Leaf</tissue>
    </source>
</reference>
<proteinExistence type="predicted"/>
<keyword evidence="3" id="KW-1185">Reference proteome</keyword>
<dbReference type="AlphaFoldDB" id="A0AA38SLJ2"/>
<dbReference type="EMBL" id="JARYMX010000366">
    <property type="protein sequence ID" value="KAJ9535302.1"/>
    <property type="molecule type" value="Genomic_DNA"/>
</dbReference>
<protein>
    <submittedName>
        <fullName evidence="2">Uncharacterized protein</fullName>
    </submittedName>
</protein>
<dbReference type="Proteomes" id="UP001172457">
    <property type="component" value="Unassembled WGS sequence"/>
</dbReference>
<organism evidence="2 3">
    <name type="scientific">Centaurea solstitialis</name>
    <name type="common">yellow star-thistle</name>
    <dbReference type="NCBI Taxonomy" id="347529"/>
    <lineage>
        <taxon>Eukaryota</taxon>
        <taxon>Viridiplantae</taxon>
        <taxon>Streptophyta</taxon>
        <taxon>Embryophyta</taxon>
        <taxon>Tracheophyta</taxon>
        <taxon>Spermatophyta</taxon>
        <taxon>Magnoliopsida</taxon>
        <taxon>eudicotyledons</taxon>
        <taxon>Gunneridae</taxon>
        <taxon>Pentapetalae</taxon>
        <taxon>asterids</taxon>
        <taxon>campanulids</taxon>
        <taxon>Asterales</taxon>
        <taxon>Asteraceae</taxon>
        <taxon>Carduoideae</taxon>
        <taxon>Cardueae</taxon>
        <taxon>Centaureinae</taxon>
        <taxon>Centaurea</taxon>
    </lineage>
</organism>
<evidence type="ECO:0000313" key="3">
    <source>
        <dbReference type="Proteomes" id="UP001172457"/>
    </source>
</evidence>
<accession>A0AA38SLJ2</accession>
<feature type="region of interest" description="Disordered" evidence="1">
    <location>
        <begin position="1"/>
        <end position="21"/>
    </location>
</feature>
<evidence type="ECO:0000313" key="2">
    <source>
        <dbReference type="EMBL" id="KAJ9535302.1"/>
    </source>
</evidence>
<comment type="caution">
    <text evidence="2">The sequence shown here is derived from an EMBL/GenBank/DDBJ whole genome shotgun (WGS) entry which is preliminary data.</text>
</comment>
<name>A0AA38SLJ2_9ASTR</name>
<evidence type="ECO:0000256" key="1">
    <source>
        <dbReference type="SAM" id="MobiDB-lite"/>
    </source>
</evidence>
<gene>
    <name evidence="2" type="ORF">OSB04_un001589</name>
</gene>
<sequence>MKKRHGGSTTKKSGSYGKGKIRAHIGDGLEREWNSRDRIPVVPRSSVVLSGRLFLNPLVVVRILLEEIEIQTLNTSVPHSVSLDSVPEYPQKKGDLCSSPPFWGFKKMSRGLILYKYGAFRGQEPVAVSAVLPQARGKSDGEHQSWGGPYYLDAFSVIRSALVTAFSVGTKKWYTREWYPLLGSDPPEEALRLPPNPALEGPKRANPGNSKGFPLGSFCPKVQVSLVLMVGRAFPGSMAWVYFSAVRLATGLTLRGPNLAEEPLGFGALDSHQCLRYSSRHFRFRFVPYRSPRVLHSKAERSPPHVFFIPRFGQCLSPVHSSAQERSISGYYALFQRVAASRQTSWLSLHPYLLYHEPGL</sequence>